<feature type="region of interest" description="Disordered" evidence="1">
    <location>
        <begin position="537"/>
        <end position="586"/>
    </location>
</feature>
<dbReference type="AlphaFoldDB" id="A0AAN8PF28"/>
<protein>
    <submittedName>
        <fullName evidence="2">Uncharacterized protein</fullName>
    </submittedName>
</protein>
<reference evidence="2 3" key="1">
    <citation type="submission" date="2019-10" db="EMBL/GenBank/DDBJ databases">
        <authorList>
            <person name="Palmer J.M."/>
        </authorList>
    </citation>
    <scope>NUCLEOTIDE SEQUENCE [LARGE SCALE GENOMIC DNA]</scope>
    <source>
        <strain evidence="2 3">TWF506</strain>
    </source>
</reference>
<name>A0AAN8PF28_9PEZI</name>
<feature type="region of interest" description="Disordered" evidence="1">
    <location>
        <begin position="272"/>
        <end position="421"/>
    </location>
</feature>
<dbReference type="EMBL" id="JAVHJM010000005">
    <property type="protein sequence ID" value="KAK6513630.1"/>
    <property type="molecule type" value="Genomic_DNA"/>
</dbReference>
<sequence>MDISPILQSHENQKVAGRGQLVSTDPVYGYGPRRKPDNSTRSLHLPYSNIHSRTCPENPAAAAYLSASKIANPQQGCLRYPAGVITQPTQSSQIPTHPLLSNNQAGNIQFPLANHSRVMSEMSDEEWAARLRRRVQLQMQHHPSCTQMRPPNPYVTGGYTQRGNGVTPTPDFQAEYARLPDRLASFNITNSGIHGRYGPEGVPQDSDRASNGLLQSRAHGRKFQPIAGDASAWFERHSFGAASAAPVTPTNAPPGLQASNAVPKKGLNEEIKETQQQQALDELEKLERGKDSRGRYVTRQGEGYEPPFPTPNYSPISSPRSSLSSMSELSSVASEDSSEEESEGEYDDESDEESEGESKDLSQNIKPDPSVAGSQDGNTGKSWGRSVFSSAYQFPQERPNNAPVSSLPINNSDTKSPSEAIQMSKAPIARQVAPMEPFPVFSLWDIPPITATEFEVPTLSEMLVEAPTRALAHQKVATIPALKVVASIPTSKVATSAQIPKADPSTSAPAPKSQVSVTQQIESREVVAFTVKSLLNETTSNTTSPEKSDKTPSMPTPSQTKENKVERSQNRESGRSKEPQVHIAVPSFPPPYPCNVIIPREGEMWIEDIDQEFNLDDCEVPLSRTAEDWEVVEESEIYEQDERDWKAVKQLDNDVAQRDRDEKKTRTYI</sequence>
<feature type="compositionally biased region" description="Acidic residues" evidence="1">
    <location>
        <begin position="336"/>
        <end position="355"/>
    </location>
</feature>
<feature type="compositionally biased region" description="Low complexity" evidence="1">
    <location>
        <begin position="317"/>
        <end position="335"/>
    </location>
</feature>
<dbReference type="Proteomes" id="UP001307849">
    <property type="component" value="Unassembled WGS sequence"/>
</dbReference>
<feature type="compositionally biased region" description="Basic and acidic residues" evidence="1">
    <location>
        <begin position="282"/>
        <end position="294"/>
    </location>
</feature>
<feature type="compositionally biased region" description="Polar residues" evidence="1">
    <location>
        <begin position="1"/>
        <end position="10"/>
    </location>
</feature>
<evidence type="ECO:0000313" key="2">
    <source>
        <dbReference type="EMBL" id="KAK6513630.1"/>
    </source>
</evidence>
<feature type="compositionally biased region" description="Polar residues" evidence="1">
    <location>
        <begin position="372"/>
        <end position="421"/>
    </location>
</feature>
<evidence type="ECO:0000313" key="3">
    <source>
        <dbReference type="Proteomes" id="UP001307849"/>
    </source>
</evidence>
<evidence type="ECO:0000256" key="1">
    <source>
        <dbReference type="SAM" id="MobiDB-lite"/>
    </source>
</evidence>
<accession>A0AAN8PF28</accession>
<feature type="compositionally biased region" description="Basic and acidic residues" evidence="1">
    <location>
        <begin position="561"/>
        <end position="580"/>
    </location>
</feature>
<feature type="region of interest" description="Disordered" evidence="1">
    <location>
        <begin position="493"/>
        <end position="519"/>
    </location>
</feature>
<gene>
    <name evidence="2" type="ORF">TWF506_008068</name>
</gene>
<keyword evidence="3" id="KW-1185">Reference proteome</keyword>
<feature type="compositionally biased region" description="Polar residues" evidence="1">
    <location>
        <begin position="551"/>
        <end position="560"/>
    </location>
</feature>
<feature type="region of interest" description="Disordered" evidence="1">
    <location>
        <begin position="189"/>
        <end position="210"/>
    </location>
</feature>
<proteinExistence type="predicted"/>
<comment type="caution">
    <text evidence="2">The sequence shown here is derived from an EMBL/GenBank/DDBJ whole genome shotgun (WGS) entry which is preliminary data.</text>
</comment>
<feature type="region of interest" description="Disordered" evidence="1">
    <location>
        <begin position="1"/>
        <end position="43"/>
    </location>
</feature>
<organism evidence="2 3">
    <name type="scientific">Arthrobotrys conoides</name>
    <dbReference type="NCBI Taxonomy" id="74498"/>
    <lineage>
        <taxon>Eukaryota</taxon>
        <taxon>Fungi</taxon>
        <taxon>Dikarya</taxon>
        <taxon>Ascomycota</taxon>
        <taxon>Pezizomycotina</taxon>
        <taxon>Orbiliomycetes</taxon>
        <taxon>Orbiliales</taxon>
        <taxon>Orbiliaceae</taxon>
        <taxon>Arthrobotrys</taxon>
    </lineage>
</organism>